<name>A0ABV7LWJ2_9GAMM</name>
<organism evidence="1 2">
    <name type="scientific">Modicisalibacter luteus</name>
    <dbReference type="NCBI Taxonomy" id="453962"/>
    <lineage>
        <taxon>Bacteria</taxon>
        <taxon>Pseudomonadati</taxon>
        <taxon>Pseudomonadota</taxon>
        <taxon>Gammaproteobacteria</taxon>
        <taxon>Oceanospirillales</taxon>
        <taxon>Halomonadaceae</taxon>
        <taxon>Modicisalibacter</taxon>
    </lineage>
</organism>
<proteinExistence type="predicted"/>
<reference evidence="2" key="1">
    <citation type="journal article" date="2019" name="Int. J. Syst. Evol. Microbiol.">
        <title>The Global Catalogue of Microorganisms (GCM) 10K type strain sequencing project: providing services to taxonomists for standard genome sequencing and annotation.</title>
        <authorList>
            <consortium name="The Broad Institute Genomics Platform"/>
            <consortium name="The Broad Institute Genome Sequencing Center for Infectious Disease"/>
            <person name="Wu L."/>
            <person name="Ma J."/>
        </authorList>
    </citation>
    <scope>NUCLEOTIDE SEQUENCE [LARGE SCALE GENOMIC DNA]</scope>
    <source>
        <strain evidence="2">KCTC 12847</strain>
    </source>
</reference>
<sequence>MRHYLISLLIALILAGCAGQPERPQTQRQALYGLGERAAAAAVSQPSWSAPADEIVLLLALPEIDGSLGVDTERFRETLTRALLAREDGPQVLDWTPAMADTTLPDNQWLLESRLLAEGPALTLSDRELLPYRLELALRRPGDTTPRWFQTISGALDASAL</sequence>
<dbReference type="EMBL" id="JBHRUH010000004">
    <property type="protein sequence ID" value="MFC3290938.1"/>
    <property type="molecule type" value="Genomic_DNA"/>
</dbReference>
<dbReference type="Proteomes" id="UP001595640">
    <property type="component" value="Unassembled WGS sequence"/>
</dbReference>
<evidence type="ECO:0008006" key="3">
    <source>
        <dbReference type="Google" id="ProtNLM"/>
    </source>
</evidence>
<dbReference type="RefSeq" id="WP_019019163.1">
    <property type="nucleotide sequence ID" value="NZ_BMXD01000006.1"/>
</dbReference>
<keyword evidence="2" id="KW-1185">Reference proteome</keyword>
<evidence type="ECO:0000313" key="2">
    <source>
        <dbReference type="Proteomes" id="UP001595640"/>
    </source>
</evidence>
<dbReference type="PROSITE" id="PS51257">
    <property type="entry name" value="PROKAR_LIPOPROTEIN"/>
    <property type="match status" value="1"/>
</dbReference>
<gene>
    <name evidence="1" type="ORF">ACFOEI_02490</name>
</gene>
<accession>A0ABV7LWJ2</accession>
<evidence type="ECO:0000313" key="1">
    <source>
        <dbReference type="EMBL" id="MFC3290938.1"/>
    </source>
</evidence>
<comment type="caution">
    <text evidence="1">The sequence shown here is derived from an EMBL/GenBank/DDBJ whole genome shotgun (WGS) entry which is preliminary data.</text>
</comment>
<protein>
    <recommendedName>
        <fullName evidence="3">DUF3261 domain-containing protein</fullName>
    </recommendedName>
</protein>